<feature type="chain" id="PRO_5046932509" evidence="1">
    <location>
        <begin position="20"/>
        <end position="72"/>
    </location>
</feature>
<evidence type="ECO:0000256" key="1">
    <source>
        <dbReference type="SAM" id="SignalP"/>
    </source>
</evidence>
<feature type="non-terminal residue" evidence="2">
    <location>
        <position position="1"/>
    </location>
</feature>
<name>A0ABR2Z841_9AGAR</name>
<evidence type="ECO:0000313" key="2">
    <source>
        <dbReference type="EMBL" id="KAL0057458.1"/>
    </source>
</evidence>
<keyword evidence="3" id="KW-1185">Reference proteome</keyword>
<sequence length="72" mass="7662">LPYLLILAATGAFAGLTSAQSTSLFAFLLLPTVDIETLDTPPLVGPEVVSCYNDGTKANRLDFVTAIDQWCT</sequence>
<organism evidence="2 3">
    <name type="scientific">Marasmius tenuissimus</name>
    <dbReference type="NCBI Taxonomy" id="585030"/>
    <lineage>
        <taxon>Eukaryota</taxon>
        <taxon>Fungi</taxon>
        <taxon>Dikarya</taxon>
        <taxon>Basidiomycota</taxon>
        <taxon>Agaricomycotina</taxon>
        <taxon>Agaricomycetes</taxon>
        <taxon>Agaricomycetidae</taxon>
        <taxon>Agaricales</taxon>
        <taxon>Marasmiineae</taxon>
        <taxon>Marasmiaceae</taxon>
        <taxon>Marasmius</taxon>
    </lineage>
</organism>
<evidence type="ECO:0000313" key="3">
    <source>
        <dbReference type="Proteomes" id="UP001437256"/>
    </source>
</evidence>
<dbReference type="Proteomes" id="UP001437256">
    <property type="component" value="Unassembled WGS sequence"/>
</dbReference>
<keyword evidence="1" id="KW-0732">Signal</keyword>
<feature type="signal peptide" evidence="1">
    <location>
        <begin position="1"/>
        <end position="19"/>
    </location>
</feature>
<protein>
    <submittedName>
        <fullName evidence="2">Uncharacterized protein</fullName>
    </submittedName>
</protein>
<comment type="caution">
    <text evidence="2">The sequence shown here is derived from an EMBL/GenBank/DDBJ whole genome shotgun (WGS) entry which is preliminary data.</text>
</comment>
<gene>
    <name evidence="2" type="ORF">AAF712_015900</name>
</gene>
<proteinExistence type="predicted"/>
<dbReference type="EMBL" id="JBBXMP010000531">
    <property type="protein sequence ID" value="KAL0057458.1"/>
    <property type="molecule type" value="Genomic_DNA"/>
</dbReference>
<accession>A0ABR2Z841</accession>
<reference evidence="2 3" key="1">
    <citation type="submission" date="2024-05" db="EMBL/GenBank/DDBJ databases">
        <title>A draft genome resource for the thread blight pathogen Marasmius tenuissimus strain MS-2.</title>
        <authorList>
            <person name="Yulfo-Soto G.E."/>
            <person name="Baruah I.K."/>
            <person name="Amoako-Attah I."/>
            <person name="Bukari Y."/>
            <person name="Meinhardt L.W."/>
            <person name="Bailey B.A."/>
            <person name="Cohen S.P."/>
        </authorList>
    </citation>
    <scope>NUCLEOTIDE SEQUENCE [LARGE SCALE GENOMIC DNA]</scope>
    <source>
        <strain evidence="2 3">MS-2</strain>
    </source>
</reference>